<evidence type="ECO:0000259" key="1">
    <source>
        <dbReference type="SMART" id="SM00507"/>
    </source>
</evidence>
<name>A0A8S5MDW5_9CAUD</name>
<keyword evidence="2" id="KW-0540">Nuclease</keyword>
<feature type="domain" description="HNH nuclease" evidence="1">
    <location>
        <begin position="11"/>
        <end position="60"/>
    </location>
</feature>
<keyword evidence="2" id="KW-0378">Hydrolase</keyword>
<dbReference type="GO" id="GO:0004519">
    <property type="term" value="F:endonuclease activity"/>
    <property type="evidence" value="ECO:0007669"/>
    <property type="project" value="UniProtKB-KW"/>
</dbReference>
<sequence>MNYSRIYDALMCKAQRESRKKFKRTDPDFIYYENHHILPKCLGGTNDKENLVLLTAKEHLVAHWLLTKIYPHERGIWFAFGRLFPRNTQKMHRSCSLLEAIKAREANAKALYESRVGSHFSEESKRKIGLKHRGKFVSEKTRRIQSLRMKGNTYLKGYKPSEEVRERLRVASLANSKDREVKKRITFEKQKKNMIYCPHCKEKMSEYDFKHKHKNFCRMNPNSRWIHKICVVCGQEFDTISVKTLWCSRKCREQFKS</sequence>
<dbReference type="SMART" id="SM00507">
    <property type="entry name" value="HNHc"/>
    <property type="match status" value="1"/>
</dbReference>
<protein>
    <submittedName>
        <fullName evidence="2">HNH endonuclease</fullName>
    </submittedName>
</protein>
<evidence type="ECO:0000313" key="2">
    <source>
        <dbReference type="EMBL" id="DAD80430.1"/>
    </source>
</evidence>
<dbReference type="EMBL" id="BK014884">
    <property type="protein sequence ID" value="DAD80430.1"/>
    <property type="molecule type" value="Genomic_DNA"/>
</dbReference>
<keyword evidence="2" id="KW-0255">Endonuclease</keyword>
<dbReference type="InterPro" id="IPR003615">
    <property type="entry name" value="HNH_nuc"/>
</dbReference>
<accession>A0A8S5MDW5</accession>
<organism evidence="2">
    <name type="scientific">Siphoviridae sp. ctYh54</name>
    <dbReference type="NCBI Taxonomy" id="2826379"/>
    <lineage>
        <taxon>Viruses</taxon>
        <taxon>Duplodnaviria</taxon>
        <taxon>Heunggongvirae</taxon>
        <taxon>Uroviricota</taxon>
        <taxon>Caudoviricetes</taxon>
    </lineage>
</organism>
<reference evidence="2" key="1">
    <citation type="journal article" date="2021" name="Proc. Natl. Acad. Sci. U.S.A.">
        <title>A Catalog of Tens of Thousands of Viruses from Human Metagenomes Reveals Hidden Associations with Chronic Diseases.</title>
        <authorList>
            <person name="Tisza M.J."/>
            <person name="Buck C.B."/>
        </authorList>
    </citation>
    <scope>NUCLEOTIDE SEQUENCE</scope>
    <source>
        <strain evidence="2">CtYh54</strain>
    </source>
</reference>
<proteinExistence type="predicted"/>
<dbReference type="CDD" id="cd00085">
    <property type="entry name" value="HNHc"/>
    <property type="match status" value="1"/>
</dbReference>